<dbReference type="EMBL" id="FXXQ01000014">
    <property type="protein sequence ID" value="SMX25250.1"/>
    <property type="molecule type" value="Genomic_DNA"/>
</dbReference>
<name>A0A238J5M7_9RHOB</name>
<dbReference type="PANTHER" id="PTHR15162:SF7">
    <property type="entry name" value="SUCCINYLGLUTAMATE DESUCCINYLASE"/>
    <property type="match status" value="1"/>
</dbReference>
<reference evidence="6 7" key="1">
    <citation type="submission" date="2017-05" db="EMBL/GenBank/DDBJ databases">
        <authorList>
            <person name="Song R."/>
            <person name="Chenine A.L."/>
            <person name="Ruprecht R.M."/>
        </authorList>
    </citation>
    <scope>NUCLEOTIDE SEQUENCE [LARGE SCALE GENOMIC DNA]</scope>
    <source>
        <strain evidence="6 7">CECT 8489</strain>
    </source>
</reference>
<dbReference type="CDD" id="cd06910">
    <property type="entry name" value="M14_ASTE_ASPA-like"/>
    <property type="match status" value="1"/>
</dbReference>
<proteinExistence type="predicted"/>
<dbReference type="InterPro" id="IPR050178">
    <property type="entry name" value="AspA/AstE_fam"/>
</dbReference>
<feature type="domain" description="Succinylglutamate desuccinylase/Aspartoacylase catalytic" evidence="5">
    <location>
        <begin position="44"/>
        <end position="148"/>
    </location>
</feature>
<dbReference type="Gene3D" id="3.40.630.10">
    <property type="entry name" value="Zn peptidases"/>
    <property type="match status" value="1"/>
</dbReference>
<evidence type="ECO:0000256" key="1">
    <source>
        <dbReference type="ARBA" id="ARBA00001947"/>
    </source>
</evidence>
<evidence type="ECO:0000313" key="7">
    <source>
        <dbReference type="Proteomes" id="UP000201838"/>
    </source>
</evidence>
<sequence length="327" mass="36394">MAPFVMNDLSRRYTNVEYAPVDISEYADGNIGIPYVWSYDSKQPGPHVMICGIMHGNEIAGAEILVRMLKNTVRPENGRITFCFGNPDAYARFDCAAPYLNRFIDADINRVWGPELEDPYNQGSEVRRARALRPIVDTVDYLLDIHTMQGRGRPVALIQGKTAALDLIANITSIPIVLTGTMHQAERLRLRDYAQFGDPDDKAVAIQLEAGQHWEASAIAQGELIAMDFLECVGVLPRQSKPRAQKQLHLEVVEIVLPKGGIFEYAKDFENGTFFPHRGALLGFSGPERVEVLTPIDNCYFIMPVHFRLDGGSCGRFARSIPGKVSA</sequence>
<dbReference type="GO" id="GO:0016788">
    <property type="term" value="F:hydrolase activity, acting on ester bonds"/>
    <property type="evidence" value="ECO:0007669"/>
    <property type="project" value="InterPro"/>
</dbReference>
<keyword evidence="7" id="KW-1185">Reference proteome</keyword>
<dbReference type="InterPro" id="IPR055438">
    <property type="entry name" value="AstE_AspA_cat"/>
</dbReference>
<dbReference type="PANTHER" id="PTHR15162">
    <property type="entry name" value="ASPARTOACYLASE"/>
    <property type="match status" value="1"/>
</dbReference>
<dbReference type="Pfam" id="PF24827">
    <property type="entry name" value="AstE_AspA_cat"/>
    <property type="match status" value="1"/>
</dbReference>
<evidence type="ECO:0000256" key="4">
    <source>
        <dbReference type="ARBA" id="ARBA00022833"/>
    </source>
</evidence>
<dbReference type="SUPFAM" id="SSF53187">
    <property type="entry name" value="Zn-dependent exopeptidases"/>
    <property type="match status" value="1"/>
</dbReference>
<accession>A0A238J5M7</accession>
<dbReference type="Proteomes" id="UP000201838">
    <property type="component" value="Unassembled WGS sequence"/>
</dbReference>
<keyword evidence="3" id="KW-0378">Hydrolase</keyword>
<keyword evidence="4" id="KW-0862">Zinc</keyword>
<comment type="cofactor">
    <cofactor evidence="1">
        <name>Zn(2+)</name>
        <dbReference type="ChEBI" id="CHEBI:29105"/>
    </cofactor>
</comment>
<evidence type="ECO:0000256" key="3">
    <source>
        <dbReference type="ARBA" id="ARBA00022801"/>
    </source>
</evidence>
<keyword evidence="2" id="KW-0479">Metal-binding</keyword>
<evidence type="ECO:0000259" key="5">
    <source>
        <dbReference type="Pfam" id="PF24827"/>
    </source>
</evidence>
<dbReference type="GO" id="GO:0046872">
    <property type="term" value="F:metal ion binding"/>
    <property type="evidence" value="ECO:0007669"/>
    <property type="project" value="UniProtKB-KW"/>
</dbReference>
<evidence type="ECO:0000313" key="6">
    <source>
        <dbReference type="EMBL" id="SMX25250.1"/>
    </source>
</evidence>
<protein>
    <submittedName>
        <fullName evidence="6">Aspartoacylase</fullName>
    </submittedName>
</protein>
<dbReference type="AlphaFoldDB" id="A0A238J5M7"/>
<dbReference type="GO" id="GO:0005829">
    <property type="term" value="C:cytosol"/>
    <property type="evidence" value="ECO:0007669"/>
    <property type="project" value="TreeGrafter"/>
</dbReference>
<evidence type="ECO:0000256" key="2">
    <source>
        <dbReference type="ARBA" id="ARBA00022723"/>
    </source>
</evidence>
<gene>
    <name evidence="6" type="ORF">BOA8489_03386</name>
</gene>
<organism evidence="6 7">
    <name type="scientific">Boseongicola aestuarii</name>
    <dbReference type="NCBI Taxonomy" id="1470561"/>
    <lineage>
        <taxon>Bacteria</taxon>
        <taxon>Pseudomonadati</taxon>
        <taxon>Pseudomonadota</taxon>
        <taxon>Alphaproteobacteria</taxon>
        <taxon>Rhodobacterales</taxon>
        <taxon>Paracoccaceae</taxon>
        <taxon>Boseongicola</taxon>
    </lineage>
</organism>